<dbReference type="InterPro" id="IPR001895">
    <property type="entry name" value="RASGEF_cat_dom"/>
</dbReference>
<dbReference type="PANTHER" id="PTHR23113">
    <property type="entry name" value="GUANINE NUCLEOTIDE EXCHANGE FACTOR"/>
    <property type="match status" value="1"/>
</dbReference>
<evidence type="ECO:0000256" key="1">
    <source>
        <dbReference type="ARBA" id="ARBA00022658"/>
    </source>
</evidence>
<accession>A0A5K1UBG4</accession>
<dbReference type="VEuPathDB" id="AmoebaDB:EHI8A_080460"/>
<sequence length="529" mass="62253">MKSNSYDNLPLNSSGVFTPLNEKVHISVGSSKNSPRHLSANYKKGSISVDDLLKSVEGVTDEEYLELLEFSNLRFYTRNDLFMTINFVNTKLLIWGLNKPKRLMLRRLVDVIVRLHKKRSLLLLFLFKEDLTYPLNCRRFMHMLFTYTEELFNEKSFGIVYSPDGVLLSCDKEAHWNSYFNIPLLSPEYFLLQCFVYLNAQEFLEHIYQTHDLFLKTMSKKDPQFPFRKSRLTRLLICWTKIFKEVIPNVYDSLVHSCLFQSDLFDELFIEKFTESLEKMKPVIKSKIGLEKNQQFTMPRRVGIQSLIQIELKDVDKVKELTLYEIHHRIVAAQLMIYDHEALKTVYCSEFYTTKHFRTLQNYINKVKKIESLTVCSVKNTPKRKIFSFFIKVAVDCIEYGDYNVAYMIFSSLNKYCTSKPQGWIEMKRSTKNKWSELEQLFSISGNNKNYKLDFEKHSSPKIPVTALWMGEIIRYSQLPSFYEDGSLNMIKVDKISHIMSMLLTAKETPLVFTPNKEIQQYLSELSQL</sequence>
<organism evidence="4 5">
    <name type="scientific">Entamoeba histolytica</name>
    <dbReference type="NCBI Taxonomy" id="5759"/>
    <lineage>
        <taxon>Eukaryota</taxon>
        <taxon>Amoebozoa</taxon>
        <taxon>Evosea</taxon>
        <taxon>Archamoebae</taxon>
        <taxon>Mastigamoebida</taxon>
        <taxon>Entamoebidae</taxon>
        <taxon>Entamoeba</taxon>
    </lineage>
</organism>
<protein>
    <submittedName>
        <fullName evidence="4">Ras guanine nucleotide exchange factor putative</fullName>
    </submittedName>
</protein>
<dbReference type="InterPro" id="IPR036964">
    <property type="entry name" value="RASGEF_cat_dom_sf"/>
</dbReference>
<feature type="domain" description="Ras-GEF" evidence="3">
    <location>
        <begin position="327"/>
        <end position="529"/>
    </location>
</feature>
<dbReference type="GO" id="GO:0007265">
    <property type="term" value="P:Ras protein signal transduction"/>
    <property type="evidence" value="ECO:0007669"/>
    <property type="project" value="TreeGrafter"/>
</dbReference>
<proteinExistence type="predicted"/>
<dbReference type="Pfam" id="PF00617">
    <property type="entry name" value="RasGEF"/>
    <property type="match status" value="1"/>
</dbReference>
<dbReference type="Proteomes" id="UP000078387">
    <property type="component" value="Unassembled WGS sequence"/>
</dbReference>
<gene>
    <name evidence="4" type="ORF">CL6EHI_068110</name>
</gene>
<dbReference type="SMART" id="SM00147">
    <property type="entry name" value="RasGEF"/>
    <property type="match status" value="1"/>
</dbReference>
<dbReference type="PANTHER" id="PTHR23113:SF99">
    <property type="entry name" value="RASGEF DOMAIN-CONTAINING PROTEIN"/>
    <property type="match status" value="1"/>
</dbReference>
<dbReference type="VEuPathDB" id="AmoebaDB:EHI7A_079080"/>
<dbReference type="GO" id="GO:0005085">
    <property type="term" value="F:guanyl-nucleotide exchange factor activity"/>
    <property type="evidence" value="ECO:0007669"/>
    <property type="project" value="UniProtKB-KW"/>
</dbReference>
<dbReference type="InterPro" id="IPR008937">
    <property type="entry name" value="Ras-like_GEF"/>
</dbReference>
<dbReference type="VEuPathDB" id="AmoebaDB:EHI5A_114940"/>
<dbReference type="PROSITE" id="PS50009">
    <property type="entry name" value="RASGEF_CAT"/>
    <property type="match status" value="1"/>
</dbReference>
<evidence type="ECO:0000256" key="2">
    <source>
        <dbReference type="PROSITE-ProRule" id="PRU00168"/>
    </source>
</evidence>
<dbReference type="GO" id="GO:0005886">
    <property type="term" value="C:plasma membrane"/>
    <property type="evidence" value="ECO:0007669"/>
    <property type="project" value="TreeGrafter"/>
</dbReference>
<dbReference type="VEuPathDB" id="AmoebaDB:KM1_147790"/>
<reference evidence="4 5" key="1">
    <citation type="submission" date="2016-05" db="EMBL/GenBank/DDBJ databases">
        <title>First whole genome sequencing of Entamoeba histolytica HM1:IMSS-clone-6.</title>
        <authorList>
            <person name="Mukherjee Avik.K."/>
            <person name="Izumyama S."/>
            <person name="Nakada-Tsukui K."/>
            <person name="Nozaki T."/>
        </authorList>
    </citation>
    <scope>NUCLEOTIDE SEQUENCE [LARGE SCALE GENOMIC DNA]</scope>
    <source>
        <strain evidence="4 5">HM1:IMSS clone 6</strain>
    </source>
</reference>
<dbReference type="Gene3D" id="1.10.840.10">
    <property type="entry name" value="Ras guanine-nucleotide exchange factors catalytic domain"/>
    <property type="match status" value="1"/>
</dbReference>
<dbReference type="SUPFAM" id="SSF48366">
    <property type="entry name" value="Ras GEF"/>
    <property type="match status" value="1"/>
</dbReference>
<evidence type="ECO:0000313" key="4">
    <source>
        <dbReference type="EMBL" id="GAT92071.1"/>
    </source>
</evidence>
<evidence type="ECO:0000313" key="5">
    <source>
        <dbReference type="Proteomes" id="UP000078387"/>
    </source>
</evidence>
<comment type="caution">
    <text evidence="4">The sequence shown here is derived from an EMBL/GenBank/DDBJ whole genome shotgun (WGS) entry which is preliminary data.</text>
</comment>
<name>A0A5K1UBG4_ENTHI</name>
<dbReference type="VEuPathDB" id="AmoebaDB:EHI_068110"/>
<dbReference type="InterPro" id="IPR023578">
    <property type="entry name" value="Ras_GEF_dom_sf"/>
</dbReference>
<dbReference type="AlphaFoldDB" id="A0A5K1UBG4"/>
<keyword evidence="1 2" id="KW-0344">Guanine-nucleotide releasing factor</keyword>
<evidence type="ECO:0000259" key="3">
    <source>
        <dbReference type="PROSITE" id="PS50009"/>
    </source>
</evidence>
<dbReference type="OMA" id="IHHKIVA"/>
<dbReference type="EMBL" id="BDEQ01000001">
    <property type="protein sequence ID" value="GAT92071.1"/>
    <property type="molecule type" value="Genomic_DNA"/>
</dbReference>